<sequence>MCLQAVEYLVFASTFLVPSLVHSPFSALLSKDAKILRPRQMGFTNICRSCHDLVLQKKITSSQTLIYRIKCDQLRDVFPIPNPQNPSLCITLEASFDLSKVSMSTTHILDWNDRLSFGQLLKDELHVLDKKSLCKYDIYTVESWTSKLLSNWSTMTDAELVALTIARIPFFKAYCRN</sequence>
<evidence type="ECO:0000313" key="2">
    <source>
        <dbReference type="Proteomes" id="UP001291623"/>
    </source>
</evidence>
<gene>
    <name evidence="1" type="ORF">RND71_026191</name>
</gene>
<comment type="caution">
    <text evidence="1">The sequence shown here is derived from an EMBL/GenBank/DDBJ whole genome shotgun (WGS) entry which is preliminary data.</text>
</comment>
<reference evidence="1" key="1">
    <citation type="submission" date="2023-12" db="EMBL/GenBank/DDBJ databases">
        <title>Genome assembly of Anisodus tanguticus.</title>
        <authorList>
            <person name="Wang Y.-J."/>
        </authorList>
    </citation>
    <scope>NUCLEOTIDE SEQUENCE</scope>
    <source>
        <strain evidence="1">KB-2021</strain>
        <tissue evidence="1">Leaf</tissue>
    </source>
</reference>
<organism evidence="1 2">
    <name type="scientific">Anisodus tanguticus</name>
    <dbReference type="NCBI Taxonomy" id="243964"/>
    <lineage>
        <taxon>Eukaryota</taxon>
        <taxon>Viridiplantae</taxon>
        <taxon>Streptophyta</taxon>
        <taxon>Embryophyta</taxon>
        <taxon>Tracheophyta</taxon>
        <taxon>Spermatophyta</taxon>
        <taxon>Magnoliopsida</taxon>
        <taxon>eudicotyledons</taxon>
        <taxon>Gunneridae</taxon>
        <taxon>Pentapetalae</taxon>
        <taxon>asterids</taxon>
        <taxon>lamiids</taxon>
        <taxon>Solanales</taxon>
        <taxon>Solanaceae</taxon>
        <taxon>Solanoideae</taxon>
        <taxon>Hyoscyameae</taxon>
        <taxon>Anisodus</taxon>
    </lineage>
</organism>
<evidence type="ECO:0000313" key="1">
    <source>
        <dbReference type="EMBL" id="KAK4353997.1"/>
    </source>
</evidence>
<dbReference type="Proteomes" id="UP001291623">
    <property type="component" value="Unassembled WGS sequence"/>
</dbReference>
<proteinExistence type="predicted"/>
<dbReference type="AlphaFoldDB" id="A0AAE1RN16"/>
<dbReference type="EMBL" id="JAVYJV010000014">
    <property type="protein sequence ID" value="KAK4353997.1"/>
    <property type="molecule type" value="Genomic_DNA"/>
</dbReference>
<keyword evidence="2" id="KW-1185">Reference proteome</keyword>
<accession>A0AAE1RN16</accession>
<name>A0AAE1RN16_9SOLA</name>
<protein>
    <submittedName>
        <fullName evidence="1">Uncharacterized protein</fullName>
    </submittedName>
</protein>